<evidence type="ECO:0000259" key="1">
    <source>
        <dbReference type="Pfam" id="PF00646"/>
    </source>
</evidence>
<name>A0A7N0UDX6_KALFE</name>
<accession>A0A7N0UDX6</accession>
<dbReference type="OMA" id="DAWTEMP"/>
<reference evidence="3" key="1">
    <citation type="submission" date="2021-01" db="UniProtKB">
        <authorList>
            <consortium name="EnsemblPlants"/>
        </authorList>
    </citation>
    <scope>IDENTIFICATION</scope>
</reference>
<dbReference type="Gene3D" id="3.80.10.10">
    <property type="entry name" value="Ribonuclease Inhibitor"/>
    <property type="match status" value="1"/>
</dbReference>
<evidence type="ECO:0000313" key="4">
    <source>
        <dbReference type="Proteomes" id="UP000594263"/>
    </source>
</evidence>
<dbReference type="InterPro" id="IPR036047">
    <property type="entry name" value="F-box-like_dom_sf"/>
</dbReference>
<dbReference type="Gramene" id="Kaladp0061s0137.1.v1.1">
    <property type="protein sequence ID" value="Kaladp0061s0137.1.v1.1"/>
    <property type="gene ID" value="Kaladp0061s0137.v1.1"/>
</dbReference>
<dbReference type="PANTHER" id="PTHR31639">
    <property type="entry name" value="F-BOX PROTEIN-LIKE"/>
    <property type="match status" value="1"/>
</dbReference>
<organism evidence="3 4">
    <name type="scientific">Kalanchoe fedtschenkoi</name>
    <name type="common">Lavender scallops</name>
    <name type="synonym">South American air plant</name>
    <dbReference type="NCBI Taxonomy" id="63787"/>
    <lineage>
        <taxon>Eukaryota</taxon>
        <taxon>Viridiplantae</taxon>
        <taxon>Streptophyta</taxon>
        <taxon>Embryophyta</taxon>
        <taxon>Tracheophyta</taxon>
        <taxon>Spermatophyta</taxon>
        <taxon>Magnoliopsida</taxon>
        <taxon>eudicotyledons</taxon>
        <taxon>Gunneridae</taxon>
        <taxon>Pentapetalae</taxon>
        <taxon>Saxifragales</taxon>
        <taxon>Crassulaceae</taxon>
        <taxon>Kalanchoe</taxon>
    </lineage>
</organism>
<dbReference type="EnsemblPlants" id="Kaladp0061s0137.1.v1.1">
    <property type="protein sequence ID" value="Kaladp0061s0137.1.v1.1"/>
    <property type="gene ID" value="Kaladp0061s0137.v1.1"/>
</dbReference>
<dbReference type="Proteomes" id="UP000594263">
    <property type="component" value="Unplaced"/>
</dbReference>
<dbReference type="AlphaFoldDB" id="A0A7N0UDX6"/>
<keyword evidence="4" id="KW-1185">Reference proteome</keyword>
<evidence type="ECO:0000259" key="2">
    <source>
        <dbReference type="Pfam" id="PF24758"/>
    </source>
</evidence>
<dbReference type="PANTHER" id="PTHR31639:SF312">
    <property type="entry name" value="CYCLIN-LIKE F-BOX"/>
    <property type="match status" value="1"/>
</dbReference>
<dbReference type="InterPro" id="IPR001810">
    <property type="entry name" value="F-box_dom"/>
</dbReference>
<evidence type="ECO:0008006" key="5">
    <source>
        <dbReference type="Google" id="ProtNLM"/>
    </source>
</evidence>
<proteinExistence type="predicted"/>
<dbReference type="InterPro" id="IPR032675">
    <property type="entry name" value="LRR_dom_sf"/>
</dbReference>
<feature type="domain" description="F-box/LRR-repeat protein 15/At3g58940/PEG3-like LRR" evidence="2">
    <location>
        <begin position="108"/>
        <end position="224"/>
    </location>
</feature>
<sequence length="376" mass="42671">MPDRISVLPDNIKDLILSRMPIRDAVRTSILARNWRHCWHRMGDLVFDEQFVDYEFARGRKEDDTRVKQFEFSNIISAILMVHLGPIRKFLVHIPKRLVSVCPDFYFNNWMLCLSRSGVKHLTIYAWASLPSSIFSCQLLKHLKLSGFPCLNSLDLSNVDIGGDALISLISLCPLLDTLSLDSCLGCDLEICLPGLRNFFIRETTWGKPLININLKHSPYLRTISLNVPLQATDVTGFFTLMPLVEKTTFDGNLVTHGCYLARAHLIVFCIIRSSPNLQQLNLPVSNISFSSICFSFSARTGDSSSIRIIRIKRLQGRRAEIELIKTLISCCPVLDKMFLESVVDIRVDICGLLELQPKLRLYIPSPADLVPYMVL</sequence>
<dbReference type="Pfam" id="PF24758">
    <property type="entry name" value="LRR_At5g56370"/>
    <property type="match status" value="1"/>
</dbReference>
<dbReference type="InterPro" id="IPR055411">
    <property type="entry name" value="LRR_FXL15/At3g58940/PEG3-like"/>
</dbReference>
<protein>
    <recommendedName>
        <fullName evidence="5">F-box domain-containing protein</fullName>
    </recommendedName>
</protein>
<dbReference type="SUPFAM" id="SSF52047">
    <property type="entry name" value="RNI-like"/>
    <property type="match status" value="1"/>
</dbReference>
<dbReference type="SUPFAM" id="SSF81383">
    <property type="entry name" value="F-box domain"/>
    <property type="match status" value="1"/>
</dbReference>
<evidence type="ECO:0000313" key="3">
    <source>
        <dbReference type="EnsemblPlants" id="Kaladp0061s0137.1.v1.1"/>
    </source>
</evidence>
<feature type="domain" description="F-box" evidence="1">
    <location>
        <begin position="5"/>
        <end position="42"/>
    </location>
</feature>
<dbReference type="Pfam" id="PF00646">
    <property type="entry name" value="F-box"/>
    <property type="match status" value="1"/>
</dbReference>